<accession>A0A7W9SR05</accession>
<organism evidence="1 2">
    <name type="scientific">Armatimonas rosea</name>
    <dbReference type="NCBI Taxonomy" id="685828"/>
    <lineage>
        <taxon>Bacteria</taxon>
        <taxon>Bacillati</taxon>
        <taxon>Armatimonadota</taxon>
        <taxon>Armatimonadia</taxon>
        <taxon>Armatimonadales</taxon>
        <taxon>Armatimonadaceae</taxon>
        <taxon>Armatimonas</taxon>
    </lineage>
</organism>
<reference evidence="1 2" key="1">
    <citation type="submission" date="2020-08" db="EMBL/GenBank/DDBJ databases">
        <title>Genomic Encyclopedia of Type Strains, Phase IV (KMG-IV): sequencing the most valuable type-strain genomes for metagenomic binning, comparative biology and taxonomic classification.</title>
        <authorList>
            <person name="Goeker M."/>
        </authorList>
    </citation>
    <scope>NUCLEOTIDE SEQUENCE [LARGE SCALE GENOMIC DNA]</scope>
    <source>
        <strain evidence="1 2">DSM 23562</strain>
    </source>
</reference>
<comment type="caution">
    <text evidence="1">The sequence shown here is derived from an EMBL/GenBank/DDBJ whole genome shotgun (WGS) entry which is preliminary data.</text>
</comment>
<keyword evidence="2" id="KW-1185">Reference proteome</keyword>
<evidence type="ECO:0000313" key="1">
    <source>
        <dbReference type="EMBL" id="MBB6050428.1"/>
    </source>
</evidence>
<evidence type="ECO:0008006" key="3">
    <source>
        <dbReference type="Google" id="ProtNLM"/>
    </source>
</evidence>
<protein>
    <recommendedName>
        <fullName evidence="3">VWA domain-containing protein</fullName>
    </recommendedName>
</protein>
<dbReference type="RefSeq" id="WP_184195361.1">
    <property type="nucleotide sequence ID" value="NZ_JACHGW010000002.1"/>
</dbReference>
<evidence type="ECO:0000313" key="2">
    <source>
        <dbReference type="Proteomes" id="UP000520814"/>
    </source>
</evidence>
<dbReference type="EMBL" id="JACHGW010000002">
    <property type="protein sequence ID" value="MBB6050428.1"/>
    <property type="molecule type" value="Genomic_DNA"/>
</dbReference>
<gene>
    <name evidence="1" type="ORF">HNQ39_002219</name>
</gene>
<proteinExistence type="predicted"/>
<name>A0A7W9SR05_ARMRO</name>
<sequence>MRETQLLALKSAFARAADWGEEVAIYMVDREITCLLPAEKINDDSRIKKRVFDQLKELDALRSQGTRPYNLWKEMEKLYAGKQKSVRILYLTDGDNDWKDDERLISRALLSISKNSKITIAILGLNKDTEEGLKSQFSCFGGRVTLSVGKEKSTIAAGITKWREKK</sequence>
<dbReference type="Proteomes" id="UP000520814">
    <property type="component" value="Unassembled WGS sequence"/>
</dbReference>
<dbReference type="AlphaFoldDB" id="A0A7W9SR05"/>